<keyword evidence="3" id="KW-0012">Acyltransferase</keyword>
<dbReference type="PRINTS" id="PR01543">
    <property type="entry name" value="ANATRNSFRASE"/>
</dbReference>
<comment type="similarity">
    <text evidence="1 2">Belongs to the arylamine N-acetyltransferase family.</text>
</comment>
<dbReference type="EC" id="2.3.1.118" evidence="3"/>
<dbReference type="InterPro" id="IPR038765">
    <property type="entry name" value="Papain-like_cys_pep_sf"/>
</dbReference>
<dbReference type="Gene3D" id="3.30.2140.10">
    <property type="entry name" value="Arylamine N-acetyltransferase"/>
    <property type="match status" value="1"/>
</dbReference>
<dbReference type="RefSeq" id="WP_188070177.1">
    <property type="nucleotide sequence ID" value="NZ_BSPS01000057.1"/>
</dbReference>
<organism evidence="3 4">
    <name type="scientific">Sphingobium jiangsuense</name>
    <dbReference type="NCBI Taxonomy" id="870476"/>
    <lineage>
        <taxon>Bacteria</taxon>
        <taxon>Pseudomonadati</taxon>
        <taxon>Pseudomonadota</taxon>
        <taxon>Alphaproteobacteria</taxon>
        <taxon>Sphingomonadales</taxon>
        <taxon>Sphingomonadaceae</taxon>
        <taxon>Sphingobium</taxon>
    </lineage>
</organism>
<dbReference type="EMBL" id="JACIDT010000001">
    <property type="protein sequence ID" value="MBB3924619.1"/>
    <property type="molecule type" value="Genomic_DNA"/>
</dbReference>
<dbReference type="InterPro" id="IPR001447">
    <property type="entry name" value="Arylamine_N-AcTrfase"/>
</dbReference>
<evidence type="ECO:0000256" key="2">
    <source>
        <dbReference type="RuleBase" id="RU003452"/>
    </source>
</evidence>
<accession>A0A7W6BEH2</accession>
<keyword evidence="3" id="KW-0808">Transferase</keyword>
<dbReference type="Gene3D" id="2.40.128.150">
    <property type="entry name" value="Cysteine proteinases"/>
    <property type="match status" value="1"/>
</dbReference>
<proteinExistence type="inferred from homology"/>
<sequence length="291" mass="31791">MTFSPPLADSSPARAEGFDLAAYLGRIGLDAPPPVSLEGLALLVRAHRMAIPFENLDIALGRGISLAPQAIFDKLVHRRRGGYCFEQNALFHRALAAMGFHGRPLMGRVWLGAQAGDVPPRTHQLELVTLDGRPWIADVGFGGSLTPPLPLAEGESEAGPDGVRFRLTRDPDHGWLLARLGAPSYTEVTAEEAARWQPQYSFTEHPVFPVDMEMGNHWTSTRPGTRFTSLLMVHRITGDGFASLIGNRLRLRDARGTGEAMLETPAAFRRALADHFGMALDGEEATRLHAF</sequence>
<dbReference type="AlphaFoldDB" id="A0A7W6BEH2"/>
<protein>
    <submittedName>
        <fullName evidence="3">N-hydroxyarylamine O-acetyltransferase</fullName>
        <ecNumber evidence="3">2.3.1.118</ecNumber>
    </submittedName>
</protein>
<reference evidence="3 4" key="1">
    <citation type="submission" date="2020-08" db="EMBL/GenBank/DDBJ databases">
        <title>Genomic Encyclopedia of Type Strains, Phase IV (KMG-IV): sequencing the most valuable type-strain genomes for metagenomic binning, comparative biology and taxonomic classification.</title>
        <authorList>
            <person name="Goeker M."/>
        </authorList>
    </citation>
    <scope>NUCLEOTIDE SEQUENCE [LARGE SCALE GENOMIC DNA]</scope>
    <source>
        <strain evidence="3 4">DSM 26189</strain>
    </source>
</reference>
<dbReference type="PANTHER" id="PTHR11786:SF0">
    <property type="entry name" value="ARYLAMINE N-ACETYLTRANSFERASE 4-RELATED"/>
    <property type="match status" value="1"/>
</dbReference>
<dbReference type="GO" id="GO:0046990">
    <property type="term" value="F:N-hydroxyarylamine O-acetyltransferase activity"/>
    <property type="evidence" value="ECO:0007669"/>
    <property type="project" value="UniProtKB-EC"/>
</dbReference>
<gene>
    <name evidence="3" type="ORF">GGR43_000313</name>
</gene>
<name>A0A7W6BEH2_9SPHN</name>
<dbReference type="Proteomes" id="UP000571950">
    <property type="component" value="Unassembled WGS sequence"/>
</dbReference>
<evidence type="ECO:0000313" key="3">
    <source>
        <dbReference type="EMBL" id="MBB3924619.1"/>
    </source>
</evidence>
<dbReference type="SUPFAM" id="SSF54001">
    <property type="entry name" value="Cysteine proteinases"/>
    <property type="match status" value="1"/>
</dbReference>
<dbReference type="PANTHER" id="PTHR11786">
    <property type="entry name" value="N-HYDROXYARYLAMINE O-ACETYLTRANSFERASE"/>
    <property type="match status" value="1"/>
</dbReference>
<comment type="caution">
    <text evidence="3">The sequence shown here is derived from an EMBL/GenBank/DDBJ whole genome shotgun (WGS) entry which is preliminary data.</text>
</comment>
<keyword evidence="4" id="KW-1185">Reference proteome</keyword>
<evidence type="ECO:0000256" key="1">
    <source>
        <dbReference type="ARBA" id="ARBA00006547"/>
    </source>
</evidence>
<evidence type="ECO:0000313" key="4">
    <source>
        <dbReference type="Proteomes" id="UP000571950"/>
    </source>
</evidence>
<dbReference type="Pfam" id="PF00797">
    <property type="entry name" value="Acetyltransf_2"/>
    <property type="match status" value="1"/>
</dbReference>